<reference evidence="1 2" key="13">
    <citation type="journal article" date="1998" name="Virus Genes">
        <title>Identification of a thymidylate synthase gene within the genome of Chilo iridescent virus.</title>
        <authorList>
            <person name="Muller K."/>
            <person name="Tidona C.A."/>
            <person name="Bahr U."/>
            <person name="Darai G."/>
        </authorList>
    </citation>
    <scope>NUCLEOTIDE SEQUENCE [LARGE SCALE GENOMIC DNA]</scope>
</reference>
<reference evidence="1 2" key="8">
    <citation type="journal article" date="1994" name="Intervirology">
        <title>Identification of the primary structure and the coding capacity of the genome of insect iridescent virus type 6 between the genome coordinates 0.310 and 0.347 (7990 bp).</title>
        <authorList>
            <person name="Sonntag K.C."/>
            <person name="Schnitzler P."/>
            <person name="Janssen W."/>
            <person name="Darai G."/>
        </authorList>
    </citation>
    <scope>NUCLEOTIDE SEQUENCE [LARGE SCALE GENOMIC DNA]</scope>
</reference>
<reference evidence="1 2" key="7">
    <citation type="journal article" date="1993" name="J. Gen. Virol.">
        <title>Identification of the gene encoding the major capsid protein of insect iridescent virus type 6 by polymerase chain reaction.</title>
        <authorList>
            <person name="Stohwasser R."/>
            <person name="Raab K."/>
            <person name="Schnitzler P."/>
            <person name="Janssen W."/>
            <person name="Darai G."/>
        </authorList>
    </citation>
    <scope>NUCLEOTIDE SEQUENCE [LARGE SCALE GENOMIC DNA]</scope>
</reference>
<keyword evidence="2" id="KW-1185">Reference proteome</keyword>
<reference evidence="1 2" key="12">
    <citation type="journal article" date="1997" name="Virus Genes">
        <title>The DNA sequence of Chilo iridescent virus between the genome coordinates 0.101 and 0.391; similarities in coding strategy between insect and vertebrate iridoviruses.</title>
        <authorList>
            <person name="Bahr U."/>
            <person name="Tidona C.A."/>
            <person name="Darai G."/>
        </authorList>
    </citation>
    <scope>NUCLEOTIDE SEQUENCE [LARGE SCALE GENOMIC DNA]</scope>
</reference>
<organismHost>
    <name type="scientific">Gryllus campestris</name>
    <dbReference type="NCBI Taxonomy" id="58607"/>
</organismHost>
<organismHost>
    <name type="scientific">Gryllus bimaculatus</name>
    <name type="common">Two-spotted cricket</name>
    <dbReference type="NCBI Taxonomy" id="6999"/>
</organismHost>
<proteinExistence type="predicted"/>
<evidence type="ECO:0000313" key="1">
    <source>
        <dbReference type="EMBL" id="AAK82126.1"/>
    </source>
</evidence>
<reference evidence="1 2" key="14">
    <citation type="journal article" date="1999" name="Virus Genes">
        <title>Identification of a gene cluster within the genome of Chilo iridescent virus encoding enzymes involved in viral DNA replication and processing.</title>
        <authorList>
            <person name="Muller K."/>
            <person name="Tidona C.A."/>
            <person name="Darai G."/>
        </authorList>
    </citation>
    <scope>NUCLEOTIDE SEQUENCE [LARGE SCALE GENOMIC DNA]</scope>
</reference>
<organismHost>
    <name type="scientific">Chilo suppressalis</name>
    <name type="common">Asiatic rice borer moth</name>
    <dbReference type="NCBI Taxonomy" id="168631"/>
</organismHost>
<organismHost>
    <name type="scientific">Spodoptera frugiperda</name>
    <name type="common">Fall armyworm</name>
    <dbReference type="NCBI Taxonomy" id="7108"/>
</organismHost>
<dbReference type="Proteomes" id="UP000001359">
    <property type="component" value="Segment"/>
</dbReference>
<reference evidence="1 2" key="10">
    <citation type="journal article" date="1994" name="Nucleic Acids Res.">
        <title>Identification of genes encoding zinc finger proteins, non-histone chromosomal HMG protein homologue, and a putative GTP phosphohydrolase in the genome of Chilo iridescent virus.</title>
        <authorList>
            <person name="Schnitzler P."/>
            <person name="Hug M."/>
            <person name="Handermann M."/>
            <person name="Janssen W."/>
            <person name="Koonin E.V."/>
            <person name="Delius H."/>
            <person name="Darai C."/>
        </authorList>
    </citation>
    <scope>NUCLEOTIDE SEQUENCE [LARGE SCALE GENOMIC DNA]</scope>
</reference>
<accession>Q91FQ8</accession>
<evidence type="ECO:0000313" key="2">
    <source>
        <dbReference type="Proteomes" id="UP000001359"/>
    </source>
</evidence>
<reference evidence="1 2" key="6">
    <citation type="journal article" date="1992" name="Virus Genes">
        <title>Characterization of the third origin of DNA replication of the genome of insect iridescent virus type 6.</title>
        <authorList>
            <person name="Sonntag K.C."/>
            <person name="Darai G."/>
        </authorList>
    </citation>
    <scope>NUCLEOTIDE SEQUENCE [LARGE SCALE GENOMIC DNA]</scope>
</reference>
<dbReference type="RefSeq" id="NP_149728.1">
    <property type="nucleotide sequence ID" value="NC_003038.1"/>
</dbReference>
<reference evidence="1 2" key="15">
    <citation type="journal article" date="2001" name="Virology">
        <title>Analysis of the first complete DNA sequence of an invertebrate iridovirus: coding strategy of the genome of Chilo iridescent virus.</title>
        <authorList>
            <person name="Jakob N.J."/>
            <person name="Muller K."/>
            <person name="Bahr U."/>
            <person name="Darai G."/>
        </authorList>
    </citation>
    <scope>NUCLEOTIDE SEQUENCE [LARGE SCALE GENOMIC DNA]</scope>
</reference>
<reference evidence="1 2" key="3">
    <citation type="journal article" date="1987" name="Virology">
        <title>Molecular cloning and physical mapping of the genome of insect iridescent virus type 6: further evidence for circular permutation of the viral genome.</title>
        <authorList>
            <person name="Schnitzler P."/>
            <person name="Soltau J.B."/>
            <person name="Fischer M."/>
            <person name="Reisner H."/>
            <person name="Scholz J."/>
            <person name="Delius H."/>
            <person name="Darai G."/>
        </authorList>
    </citation>
    <scope>NUCLEOTIDE SEQUENCE [LARGE SCALE GENOMIC DNA]</scope>
</reference>
<reference evidence="1 2" key="11">
    <citation type="journal article" date="1994" name="Virus Genes">
        <title>Chilo iridescent virus encodes a putative helicase belonging to a distinct family within the "DEAD/H" superfamily: implications for the evolution of large DNA viruses.</title>
        <authorList>
            <person name="Sonntag K.C."/>
            <person name="Schnitzler P."/>
            <person name="Koonin E.V."/>
            <person name="Darai G."/>
        </authorList>
    </citation>
    <scope>NUCLEOTIDE SEQUENCE [LARGE SCALE GENOMIC DNA]</scope>
</reference>
<reference evidence="1 2" key="5">
    <citation type="journal article" date="1992" name="Virus Genes">
        <title>Identification and mapping of origins of DNA replication within the DNA sequences of the genome of insect iridescent virus type 6.</title>
        <authorList>
            <person name="Handermann M."/>
            <person name="Schnitzler P."/>
            <person name="Rosen-Wolff A."/>
            <person name="Raab K."/>
            <person name="Sonntag K.C."/>
            <person name="Darai G."/>
        </authorList>
    </citation>
    <scope>NUCLEOTIDE SEQUENCE [LARGE SCALE GENOMIC DNA]</scope>
</reference>
<reference evidence="1 2" key="9">
    <citation type="journal article" date="1994" name="J. Gen. Virol.">
        <title>Insect iridescent virus type 6 encodes a polypeptide related to the largest subunit of eukaryotic RNA polymerase II.</title>
        <authorList>
            <person name="Schnitzler P."/>
            <person name="Sonntag K.C."/>
            <person name="Muller M."/>
            <person name="Janssen W."/>
            <person name="Bugert J.J."/>
            <person name="Koonin E.V."/>
            <person name="Darai G."/>
        </authorList>
    </citation>
    <scope>NUCLEOTIDE SEQUENCE [LARGE SCALE GENOMIC DNA]</scope>
</reference>
<organismHost>
    <name type="scientific">Acheta domesticus</name>
    <name type="common">House cricket</name>
    <dbReference type="NCBI Taxonomy" id="6997"/>
</organismHost>
<dbReference type="KEGG" id="vg:1733055"/>
<organism evidence="1 2">
    <name type="scientific">Invertebrate iridescent virus 6</name>
    <name type="common">IIV-6</name>
    <name type="synonym">Chilo iridescent virus</name>
    <dbReference type="NCBI Taxonomy" id="176652"/>
    <lineage>
        <taxon>Viruses</taxon>
        <taxon>Varidnaviria</taxon>
        <taxon>Bamfordvirae</taxon>
        <taxon>Nucleocytoviricota</taxon>
        <taxon>Megaviricetes</taxon>
        <taxon>Pimascovirales</taxon>
        <taxon>Pimascovirales incertae sedis</taxon>
        <taxon>Iridoviridae</taxon>
        <taxon>Betairidovirinae</taxon>
        <taxon>Iridovirus</taxon>
        <taxon>Iridovirus chilo1</taxon>
    </lineage>
</organism>
<name>Q91FQ8_IIV6</name>
<dbReference type="GeneID" id="1733055"/>
<sequence>MVPRLEDVAAGTAVDAFTDKTDPVIERPDPNVILVAAGDELFDPNNSELALNGANCPVPTTFAPSCVAPTDPAIICADPIELDAMFVCVTTPDAIEGDVAVPVKEPAN</sequence>
<reference evidence="1 2" key="2">
    <citation type="journal article" date="1986" name="Med. Microbiol. Immunol.">
        <title>Insect iridescent virus type 6 induced toxic degenerative hepatitis in mice.</title>
        <authorList>
            <person name="Lorbacher de Ruiz H."/>
            <person name="Gelderblom H."/>
            <person name="Hofmann W."/>
            <person name="Darai G."/>
        </authorList>
    </citation>
    <scope>NUCLEOTIDE SEQUENCE [LARGE SCALE GENOMIC DNA]</scope>
</reference>
<dbReference type="EMBL" id="AF303741">
    <property type="protein sequence ID" value="AAK82126.1"/>
    <property type="molecule type" value="Genomic_DNA"/>
</dbReference>
<reference evidence="1 2" key="4">
    <citation type="journal article" date="1988" name="Virology">
        <title>Identification and characterization of the repetitive DNA element in the genome of insect iridescent virus type 6.</title>
        <authorList>
            <person name="Fischer M."/>
            <person name="Schnitzler P."/>
            <person name="Delius H."/>
            <person name="Darai G."/>
        </authorList>
    </citation>
    <scope>NUCLEOTIDE SEQUENCE [LARGE SCALE GENOMIC DNA]</scope>
</reference>
<reference evidence="1 2" key="1">
    <citation type="journal article" date="1984" name="J. Virol.">
        <title>DNA analysis of insect iridescent virus 6: evidence for circular permutation and terminal redundancy.</title>
        <authorList>
            <person name="Delius H."/>
            <person name="Darai G."/>
            <person name="Fluegel R.M."/>
        </authorList>
    </citation>
    <scope>NUCLEOTIDE SEQUENCE [LARGE SCALE GENOMIC DNA]</scope>
</reference>
<protein>
    <submittedName>
        <fullName evidence="1">265L</fullName>
    </submittedName>
</protein>